<dbReference type="HOGENOM" id="CLU_3366834_0_0_6"/>
<organism evidence="1 2">
    <name type="scientific">Rahnella aquatilis (strain ATCC 33071 / DSM 4594 / JCM 1683 / NBRC 105701 / NCIMB 13365 / CIP 78.65)</name>
    <dbReference type="NCBI Taxonomy" id="745277"/>
    <lineage>
        <taxon>Bacteria</taxon>
        <taxon>Pseudomonadati</taxon>
        <taxon>Pseudomonadota</taxon>
        <taxon>Gammaproteobacteria</taxon>
        <taxon>Enterobacterales</taxon>
        <taxon>Yersiniaceae</taxon>
        <taxon>Rahnella</taxon>
    </lineage>
</organism>
<evidence type="ECO:0000313" key="1">
    <source>
        <dbReference type="EMBL" id="AEX52523.1"/>
    </source>
</evidence>
<reference evidence="1 2" key="1">
    <citation type="journal article" date="2012" name="J. Bacteriol.">
        <title>Complete Genome Sequence of Rahnella aquatilis CIP 78.65.</title>
        <authorList>
            <person name="Martinez R.J."/>
            <person name="Bruce D."/>
            <person name="Detter C."/>
            <person name="Goodwin L.A."/>
            <person name="Han J."/>
            <person name="Han C.S."/>
            <person name="Held B."/>
            <person name="Land M.L."/>
            <person name="Mikhailova N."/>
            <person name="Nolan M."/>
            <person name="Pennacchio L."/>
            <person name="Pitluck S."/>
            <person name="Tapia R."/>
            <person name="Woyke T."/>
            <person name="Sobecky P.A."/>
        </authorList>
    </citation>
    <scope>NUCLEOTIDE SEQUENCE [LARGE SCALE GENOMIC DNA]</scope>
    <source>
        <strain evidence="2">ATCC 33071 / DSM 4594 / JCM 1683 / NBRC 105701 / NCIMB 13365 / CIP 78.65</strain>
    </source>
</reference>
<evidence type="ECO:0000313" key="2">
    <source>
        <dbReference type="Proteomes" id="UP000009010"/>
    </source>
</evidence>
<keyword evidence="2" id="KW-1185">Reference proteome</keyword>
<dbReference type="EMBL" id="CP003244">
    <property type="protein sequence ID" value="AEX52523.1"/>
    <property type="molecule type" value="Genomic_DNA"/>
</dbReference>
<sequence length="35" mass="4065">MQYLYNEKSLCLPVMAANWLCALDSQFARLTRRTG</sequence>
<dbReference type="AlphaFoldDB" id="H2IRM2"/>
<gene>
    <name evidence="1" type="ordered locus">Rahaq2_2679</name>
</gene>
<dbReference type="KEGG" id="raq:Rahaq2_2679"/>
<proteinExistence type="predicted"/>
<dbReference type="Proteomes" id="UP000009010">
    <property type="component" value="Chromosome"/>
</dbReference>
<name>H2IRM2_RAHAC</name>
<protein>
    <submittedName>
        <fullName evidence="1">Uncharacterized protein</fullName>
    </submittedName>
</protein>
<reference evidence="2" key="2">
    <citation type="submission" date="2012-01" db="EMBL/GenBank/DDBJ databases">
        <title>Complete sequence of chromosome of Rahnella aquatilis CIP 78.65.</title>
        <authorList>
            <person name="Lucas S."/>
            <person name="Han J."/>
            <person name="Lapidus A."/>
            <person name="Cheng J.-F."/>
            <person name="Goodwin L."/>
            <person name="Pitluck S."/>
            <person name="Peters L."/>
            <person name="Ovchinnikova G."/>
            <person name="Held B."/>
            <person name="Detter J.C."/>
            <person name="Han C."/>
            <person name="Tapia R."/>
            <person name="Land M."/>
            <person name="Hauser L."/>
            <person name="Kyrpides N."/>
            <person name="Ivanova N."/>
            <person name="Pagani I."/>
            <person name="Sobecky P."/>
            <person name="Martinez R."/>
            <person name="Woyke T."/>
        </authorList>
    </citation>
    <scope>NUCLEOTIDE SEQUENCE [LARGE SCALE GENOMIC DNA]</scope>
    <source>
        <strain evidence="2">ATCC 33071 / DSM 4594 / JCM 1683 / NBRC 105701 / NCIMB 13365 / CIP 78.65</strain>
    </source>
</reference>
<accession>H2IRM2</accession>